<dbReference type="AlphaFoldDB" id="A0A6J6UB27"/>
<accession>A0A6J6UB27</accession>
<protein>
    <submittedName>
        <fullName evidence="1">Unannotated protein</fullName>
    </submittedName>
</protein>
<proteinExistence type="predicted"/>
<reference evidence="1" key="1">
    <citation type="submission" date="2020-05" db="EMBL/GenBank/DDBJ databases">
        <authorList>
            <person name="Chiriac C."/>
            <person name="Salcher M."/>
            <person name="Ghai R."/>
            <person name="Kavagutti S V."/>
        </authorList>
    </citation>
    <scope>NUCLEOTIDE SEQUENCE</scope>
</reference>
<sequence>MGKFGQGNSEGSFSTVPIRFALTYLRKQEIMGACQCGYTRDEEKNCDGTHKVVKAVKADLAEKLEANGFPHASEYVKNN</sequence>
<dbReference type="EMBL" id="CAEZZG010000010">
    <property type="protein sequence ID" value="CAB4756358.1"/>
    <property type="molecule type" value="Genomic_DNA"/>
</dbReference>
<evidence type="ECO:0000313" key="1">
    <source>
        <dbReference type="EMBL" id="CAB4756358.1"/>
    </source>
</evidence>
<organism evidence="1">
    <name type="scientific">freshwater metagenome</name>
    <dbReference type="NCBI Taxonomy" id="449393"/>
    <lineage>
        <taxon>unclassified sequences</taxon>
        <taxon>metagenomes</taxon>
        <taxon>ecological metagenomes</taxon>
    </lineage>
</organism>
<name>A0A6J6UB27_9ZZZZ</name>
<gene>
    <name evidence="1" type="ORF">UFOPK2844_00781</name>
</gene>